<dbReference type="GO" id="GO:0015661">
    <property type="term" value="F:L-lysine efflux transmembrane transporter activity"/>
    <property type="evidence" value="ECO:0007669"/>
    <property type="project" value="InterPro"/>
</dbReference>
<reference evidence="2 3" key="1">
    <citation type="submission" date="2015-12" db="EMBL/GenBank/DDBJ databases">
        <title>Draft genome of Thermovenabulum gondwanense isolated from a red thermophilic microbial mat colonisisng an outflow channel of a bore well.</title>
        <authorList>
            <person name="Patel B.K."/>
        </authorList>
    </citation>
    <scope>NUCLEOTIDE SEQUENCE [LARGE SCALE GENOMIC DNA]</scope>
    <source>
        <strain evidence="2 3">R270</strain>
    </source>
</reference>
<dbReference type="EMBL" id="LOHZ01000032">
    <property type="protein sequence ID" value="KYO65864.1"/>
    <property type="molecule type" value="Genomic_DNA"/>
</dbReference>
<evidence type="ECO:0000313" key="3">
    <source>
        <dbReference type="Proteomes" id="UP000075737"/>
    </source>
</evidence>
<evidence type="ECO:0000256" key="1">
    <source>
        <dbReference type="SAM" id="Phobius"/>
    </source>
</evidence>
<dbReference type="Proteomes" id="UP000075737">
    <property type="component" value="Unassembled WGS sequence"/>
</dbReference>
<evidence type="ECO:0008006" key="4">
    <source>
        <dbReference type="Google" id="ProtNLM"/>
    </source>
</evidence>
<dbReference type="Pfam" id="PF03956">
    <property type="entry name" value="Lys_export"/>
    <property type="match status" value="1"/>
</dbReference>
<keyword evidence="3" id="KW-1185">Reference proteome</keyword>
<dbReference type="RefSeq" id="WP_068748618.1">
    <property type="nucleotide sequence ID" value="NZ_LOHZ01000032.1"/>
</dbReference>
<keyword evidence="1" id="KW-0812">Transmembrane</keyword>
<gene>
    <name evidence="2" type="ORF">ATZ99_15020</name>
</gene>
<sequence>MVYIFLSLVTGIFLGFFRKNYIEQRKIDNLINVSLFLLLFLMGFKLGADEKVLKNISHIGFKAAMLCIFSIAGSLLILKGVEKKIYEPDGNDSGNIGDY</sequence>
<dbReference type="InterPro" id="IPR005642">
    <property type="entry name" value="LysO"/>
</dbReference>
<name>A0A161QB03_9FIRM</name>
<protein>
    <recommendedName>
        <fullName evidence="4">DUF340 domain-containing protein</fullName>
    </recommendedName>
</protein>
<organism evidence="2 3">
    <name type="scientific">Thermovenabulum gondwanense</name>
    <dbReference type="NCBI Taxonomy" id="520767"/>
    <lineage>
        <taxon>Bacteria</taxon>
        <taxon>Bacillati</taxon>
        <taxon>Bacillota</taxon>
        <taxon>Clostridia</taxon>
        <taxon>Thermosediminibacterales</taxon>
        <taxon>Thermosediminibacteraceae</taxon>
        <taxon>Thermovenabulum</taxon>
    </lineage>
</organism>
<keyword evidence="1" id="KW-1133">Transmembrane helix</keyword>
<dbReference type="STRING" id="520767.ATZ99_15020"/>
<feature type="transmembrane region" description="Helical" evidence="1">
    <location>
        <begin position="27"/>
        <end position="47"/>
    </location>
</feature>
<evidence type="ECO:0000313" key="2">
    <source>
        <dbReference type="EMBL" id="KYO65864.1"/>
    </source>
</evidence>
<accession>A0A161QB03</accession>
<keyword evidence="1" id="KW-0472">Membrane</keyword>
<dbReference type="AlphaFoldDB" id="A0A161QB03"/>
<comment type="caution">
    <text evidence="2">The sequence shown here is derived from an EMBL/GenBank/DDBJ whole genome shotgun (WGS) entry which is preliminary data.</text>
</comment>
<feature type="transmembrane region" description="Helical" evidence="1">
    <location>
        <begin position="59"/>
        <end position="78"/>
    </location>
</feature>
<proteinExistence type="predicted"/>